<evidence type="ECO:0000256" key="1">
    <source>
        <dbReference type="SAM" id="MobiDB-lite"/>
    </source>
</evidence>
<comment type="caution">
    <text evidence="2">The sequence shown here is derived from an EMBL/GenBank/DDBJ whole genome shotgun (WGS) entry which is preliminary data.</text>
</comment>
<dbReference type="PANTHER" id="PTHR33699">
    <property type="entry name" value="EXPRESSED PROTEIN"/>
    <property type="match status" value="1"/>
</dbReference>
<feature type="compositionally biased region" description="Basic and acidic residues" evidence="1">
    <location>
        <begin position="83"/>
        <end position="95"/>
    </location>
</feature>
<reference evidence="2 3" key="1">
    <citation type="submission" date="2020-08" db="EMBL/GenBank/DDBJ databases">
        <title>Plant Genome Project.</title>
        <authorList>
            <person name="Zhang R.-G."/>
        </authorList>
    </citation>
    <scope>NUCLEOTIDE SEQUENCE [LARGE SCALE GENOMIC DNA]</scope>
    <source>
        <tissue evidence="2">Rhizome</tissue>
    </source>
</reference>
<feature type="region of interest" description="Disordered" evidence="1">
    <location>
        <begin position="76"/>
        <end position="107"/>
    </location>
</feature>
<evidence type="ECO:0000313" key="2">
    <source>
        <dbReference type="EMBL" id="KAG6488985.1"/>
    </source>
</evidence>
<gene>
    <name evidence="2" type="ORF">ZIOFF_050243</name>
</gene>
<sequence>MEDRRHRYIPAFGDWDNSDDLPITQYFESAMQAGLLRGHFHGEAPAYDDLFKSSHSIKQQQEEQAQIIKKVKIGDLKQQQRQRGQERSQGKKVYDAGRAQTRPGRAPMAVDEDLYKIPPELLQEKPRRDAEEPVDELPAIELQCMRRGIAEPLLRLFSSALLSFTRM</sequence>
<dbReference type="EMBL" id="JACMSC010000014">
    <property type="protein sequence ID" value="KAG6488985.1"/>
    <property type="molecule type" value="Genomic_DNA"/>
</dbReference>
<dbReference type="PANTHER" id="PTHR33699:SF3">
    <property type="entry name" value="OS06G0347300 PROTEIN"/>
    <property type="match status" value="1"/>
</dbReference>
<keyword evidence="3" id="KW-1185">Reference proteome</keyword>
<protein>
    <submittedName>
        <fullName evidence="2">Uncharacterized protein</fullName>
    </submittedName>
</protein>
<accession>A0A8J5KGB8</accession>
<name>A0A8J5KGB8_ZINOF</name>
<organism evidence="2 3">
    <name type="scientific">Zingiber officinale</name>
    <name type="common">Ginger</name>
    <name type="synonym">Amomum zingiber</name>
    <dbReference type="NCBI Taxonomy" id="94328"/>
    <lineage>
        <taxon>Eukaryota</taxon>
        <taxon>Viridiplantae</taxon>
        <taxon>Streptophyta</taxon>
        <taxon>Embryophyta</taxon>
        <taxon>Tracheophyta</taxon>
        <taxon>Spermatophyta</taxon>
        <taxon>Magnoliopsida</taxon>
        <taxon>Liliopsida</taxon>
        <taxon>Zingiberales</taxon>
        <taxon>Zingiberaceae</taxon>
        <taxon>Zingiber</taxon>
    </lineage>
</organism>
<dbReference type="AlphaFoldDB" id="A0A8J5KGB8"/>
<dbReference type="Proteomes" id="UP000734854">
    <property type="component" value="Unassembled WGS sequence"/>
</dbReference>
<evidence type="ECO:0000313" key="3">
    <source>
        <dbReference type="Proteomes" id="UP000734854"/>
    </source>
</evidence>
<proteinExistence type="predicted"/>